<name>A0A917DBZ0_9HYPH</name>
<evidence type="ECO:0000256" key="1">
    <source>
        <dbReference type="SAM" id="Phobius"/>
    </source>
</evidence>
<keyword evidence="3" id="KW-1185">Reference proteome</keyword>
<sequence length="99" mass="10669">MDRILDSLISHAFGLVLAGVAAYCVAALVLELSGKLRPKRWKRILVGAFAIFAVAAQFAESEESTDRYVWTAVGAALGLLSAYKLSVRQQSEARSVDPS</sequence>
<keyword evidence="1" id="KW-0472">Membrane</keyword>
<keyword evidence="1" id="KW-1133">Transmembrane helix</keyword>
<comment type="caution">
    <text evidence="2">The sequence shown here is derived from an EMBL/GenBank/DDBJ whole genome shotgun (WGS) entry which is preliminary data.</text>
</comment>
<reference evidence="2" key="2">
    <citation type="submission" date="2020-09" db="EMBL/GenBank/DDBJ databases">
        <authorList>
            <person name="Sun Q."/>
            <person name="Zhou Y."/>
        </authorList>
    </citation>
    <scope>NUCLEOTIDE SEQUENCE</scope>
    <source>
        <strain evidence="2">CGMCC 1.15493</strain>
    </source>
</reference>
<keyword evidence="1" id="KW-0812">Transmembrane</keyword>
<dbReference type="RefSeq" id="WP_188851852.1">
    <property type="nucleotide sequence ID" value="NZ_BMJJ01000006.1"/>
</dbReference>
<accession>A0A917DBZ0</accession>
<feature type="transmembrane region" description="Helical" evidence="1">
    <location>
        <begin position="44"/>
        <end position="61"/>
    </location>
</feature>
<protein>
    <submittedName>
        <fullName evidence="2">Uncharacterized protein</fullName>
    </submittedName>
</protein>
<dbReference type="EMBL" id="BMJJ01000006">
    <property type="protein sequence ID" value="GGD24295.1"/>
    <property type="molecule type" value="Genomic_DNA"/>
</dbReference>
<feature type="transmembrane region" description="Helical" evidence="1">
    <location>
        <begin position="12"/>
        <end position="32"/>
    </location>
</feature>
<gene>
    <name evidence="2" type="ORF">GCM10011335_29030</name>
</gene>
<evidence type="ECO:0000313" key="2">
    <source>
        <dbReference type="EMBL" id="GGD24295.1"/>
    </source>
</evidence>
<evidence type="ECO:0000313" key="3">
    <source>
        <dbReference type="Proteomes" id="UP000613160"/>
    </source>
</evidence>
<dbReference type="AlphaFoldDB" id="A0A917DBZ0"/>
<organism evidence="2 3">
    <name type="scientific">Aureimonas glaciei</name>
    <dbReference type="NCBI Taxonomy" id="1776957"/>
    <lineage>
        <taxon>Bacteria</taxon>
        <taxon>Pseudomonadati</taxon>
        <taxon>Pseudomonadota</taxon>
        <taxon>Alphaproteobacteria</taxon>
        <taxon>Hyphomicrobiales</taxon>
        <taxon>Aurantimonadaceae</taxon>
        <taxon>Aureimonas</taxon>
    </lineage>
</organism>
<reference evidence="2" key="1">
    <citation type="journal article" date="2014" name="Int. J. Syst. Evol. Microbiol.">
        <title>Complete genome sequence of Corynebacterium casei LMG S-19264T (=DSM 44701T), isolated from a smear-ripened cheese.</title>
        <authorList>
            <consortium name="US DOE Joint Genome Institute (JGI-PGF)"/>
            <person name="Walter F."/>
            <person name="Albersmeier A."/>
            <person name="Kalinowski J."/>
            <person name="Ruckert C."/>
        </authorList>
    </citation>
    <scope>NUCLEOTIDE SEQUENCE</scope>
    <source>
        <strain evidence="2">CGMCC 1.15493</strain>
    </source>
</reference>
<dbReference type="Proteomes" id="UP000613160">
    <property type="component" value="Unassembled WGS sequence"/>
</dbReference>
<proteinExistence type="predicted"/>
<feature type="transmembrane region" description="Helical" evidence="1">
    <location>
        <begin position="67"/>
        <end position="85"/>
    </location>
</feature>